<dbReference type="InterPro" id="IPR016177">
    <property type="entry name" value="DNA-bd_dom_sf"/>
</dbReference>
<evidence type="ECO:0000256" key="5">
    <source>
        <dbReference type="ARBA" id="ARBA00023242"/>
    </source>
</evidence>
<dbReference type="SMART" id="SM00380">
    <property type="entry name" value="AP2"/>
    <property type="match status" value="1"/>
</dbReference>
<dbReference type="GO" id="GO:0009873">
    <property type="term" value="P:ethylene-activated signaling pathway"/>
    <property type="evidence" value="ECO:0007669"/>
    <property type="project" value="InterPro"/>
</dbReference>
<proteinExistence type="predicted"/>
<dbReference type="InterPro" id="IPR044808">
    <property type="entry name" value="ERF_plant"/>
</dbReference>
<dbReference type="SUPFAM" id="SSF54171">
    <property type="entry name" value="DNA-binding domain"/>
    <property type="match status" value="1"/>
</dbReference>
<dbReference type="Gene3D" id="3.30.730.10">
    <property type="entry name" value="AP2/ERF domain"/>
    <property type="match status" value="1"/>
</dbReference>
<organism evidence="8 9">
    <name type="scientific">Digitaria exilis</name>
    <dbReference type="NCBI Taxonomy" id="1010633"/>
    <lineage>
        <taxon>Eukaryota</taxon>
        <taxon>Viridiplantae</taxon>
        <taxon>Streptophyta</taxon>
        <taxon>Embryophyta</taxon>
        <taxon>Tracheophyta</taxon>
        <taxon>Spermatophyta</taxon>
        <taxon>Magnoliopsida</taxon>
        <taxon>Liliopsida</taxon>
        <taxon>Poales</taxon>
        <taxon>Poaceae</taxon>
        <taxon>PACMAD clade</taxon>
        <taxon>Panicoideae</taxon>
        <taxon>Panicodae</taxon>
        <taxon>Paniceae</taxon>
        <taxon>Anthephorinae</taxon>
        <taxon>Digitaria</taxon>
    </lineage>
</organism>
<evidence type="ECO:0000313" key="8">
    <source>
        <dbReference type="EMBL" id="KAF8720747.1"/>
    </source>
</evidence>
<keyword evidence="2" id="KW-0805">Transcription regulation</keyword>
<keyword evidence="5" id="KW-0539">Nucleus</keyword>
<dbReference type="Pfam" id="PF00847">
    <property type="entry name" value="AP2"/>
    <property type="match status" value="1"/>
</dbReference>
<dbReference type="GO" id="GO:0005634">
    <property type="term" value="C:nucleus"/>
    <property type="evidence" value="ECO:0007669"/>
    <property type="project" value="UniProtKB-SubCell"/>
</dbReference>
<evidence type="ECO:0000259" key="7">
    <source>
        <dbReference type="PROSITE" id="PS51032"/>
    </source>
</evidence>
<evidence type="ECO:0000256" key="3">
    <source>
        <dbReference type="ARBA" id="ARBA00023125"/>
    </source>
</evidence>
<dbReference type="AlphaFoldDB" id="A0A835EWR0"/>
<dbReference type="PRINTS" id="PR00367">
    <property type="entry name" value="ETHRSPELEMNT"/>
</dbReference>
<accession>A0A835EWR0</accession>
<feature type="domain" description="AP2/ERF" evidence="7">
    <location>
        <begin position="110"/>
        <end position="167"/>
    </location>
</feature>
<feature type="region of interest" description="Disordered" evidence="6">
    <location>
        <begin position="84"/>
        <end position="112"/>
    </location>
</feature>
<comment type="subcellular location">
    <subcellularLocation>
        <location evidence="1">Nucleus</location>
    </subcellularLocation>
</comment>
<protein>
    <recommendedName>
        <fullName evidence="7">AP2/ERF domain-containing protein</fullName>
    </recommendedName>
</protein>
<dbReference type="CDD" id="cd00018">
    <property type="entry name" value="AP2"/>
    <property type="match status" value="1"/>
</dbReference>
<evidence type="ECO:0000256" key="2">
    <source>
        <dbReference type="ARBA" id="ARBA00023015"/>
    </source>
</evidence>
<dbReference type="InterPro" id="IPR001471">
    <property type="entry name" value="AP2/ERF_dom"/>
</dbReference>
<name>A0A835EWR0_9POAL</name>
<dbReference type="EMBL" id="JACEFO010001691">
    <property type="protein sequence ID" value="KAF8720747.1"/>
    <property type="molecule type" value="Genomic_DNA"/>
</dbReference>
<keyword evidence="4" id="KW-0804">Transcription</keyword>
<keyword evidence="9" id="KW-1185">Reference proteome</keyword>
<dbReference type="Gramene" id="Dexi9B01G0023930.1">
    <property type="protein sequence ID" value="Dexi9B01G0023930.1:cds"/>
    <property type="gene ID" value="Dexi9B01G0023930"/>
</dbReference>
<comment type="caution">
    <text evidence="8">The sequence shown here is derived from an EMBL/GenBank/DDBJ whole genome shotgun (WGS) entry which is preliminary data.</text>
</comment>
<evidence type="ECO:0000313" key="9">
    <source>
        <dbReference type="Proteomes" id="UP000636709"/>
    </source>
</evidence>
<evidence type="ECO:0000256" key="4">
    <source>
        <dbReference type="ARBA" id="ARBA00023163"/>
    </source>
</evidence>
<dbReference type="FunFam" id="3.30.730.10:FF:000001">
    <property type="entry name" value="Ethylene-responsive transcription factor 2"/>
    <property type="match status" value="1"/>
</dbReference>
<dbReference type="Proteomes" id="UP000636709">
    <property type="component" value="Unassembled WGS sequence"/>
</dbReference>
<dbReference type="PROSITE" id="PS51032">
    <property type="entry name" value="AP2_ERF"/>
    <property type="match status" value="1"/>
</dbReference>
<sequence length="308" mass="33392">MCGGAIIADLIPAARPDRRSLVSPTCAAKNKRPWSGHDDDEFEFEAAFEEFNGDSEEDDAFADDIDNDANEQEVLAAPFGFRPSSPLFREGRHGKKTSRLEAKRRRPGRSYRGVRQRAWGKWAAEIRDPVRGVRVWLGTFPTAHSAARAYDAAARRLRGAKAKLNFPSSSPPPPDHKTTRHRAIIANATAVTTWPPPATANYATFSRPAAATGVVGVAAGATETPAPVVGTQPWPVPRSGGYASTEQPEVFDPYDFFFYGELSAYLGCDDDQAFVPLESLLTGGGVAAEEHGEMALWNYFGDGGSLCF</sequence>
<keyword evidence="3" id="KW-0238">DNA-binding</keyword>
<evidence type="ECO:0000256" key="1">
    <source>
        <dbReference type="ARBA" id="ARBA00004123"/>
    </source>
</evidence>
<dbReference type="GO" id="GO:0003700">
    <property type="term" value="F:DNA-binding transcription factor activity"/>
    <property type="evidence" value="ECO:0007669"/>
    <property type="project" value="InterPro"/>
</dbReference>
<feature type="compositionally biased region" description="Basic residues" evidence="6">
    <location>
        <begin position="92"/>
        <end position="112"/>
    </location>
</feature>
<gene>
    <name evidence="8" type="ORF">HU200_023656</name>
</gene>
<dbReference type="InterPro" id="IPR036955">
    <property type="entry name" value="AP2/ERF_dom_sf"/>
</dbReference>
<dbReference type="PANTHER" id="PTHR31190:SF44">
    <property type="entry name" value="ETHYLENE-RESPONSIVE TRANSCRIPTION FACTOR 1"/>
    <property type="match status" value="1"/>
</dbReference>
<dbReference type="GO" id="GO:0003677">
    <property type="term" value="F:DNA binding"/>
    <property type="evidence" value="ECO:0007669"/>
    <property type="project" value="UniProtKB-KW"/>
</dbReference>
<dbReference type="PANTHER" id="PTHR31190">
    <property type="entry name" value="DNA-BINDING DOMAIN"/>
    <property type="match status" value="1"/>
</dbReference>
<reference evidence="8" key="1">
    <citation type="submission" date="2020-07" db="EMBL/GenBank/DDBJ databases">
        <title>Genome sequence and genetic diversity analysis of an under-domesticated orphan crop, white fonio (Digitaria exilis).</title>
        <authorList>
            <person name="Bennetzen J.L."/>
            <person name="Chen S."/>
            <person name="Ma X."/>
            <person name="Wang X."/>
            <person name="Yssel A.E.J."/>
            <person name="Chaluvadi S.R."/>
            <person name="Johnson M."/>
            <person name="Gangashetty P."/>
            <person name="Hamidou F."/>
            <person name="Sanogo M.D."/>
            <person name="Zwaenepoel A."/>
            <person name="Wallace J."/>
            <person name="Van De Peer Y."/>
            <person name="Van Deynze A."/>
        </authorList>
    </citation>
    <scope>NUCLEOTIDE SEQUENCE</scope>
    <source>
        <tissue evidence="8">Leaves</tissue>
    </source>
</reference>
<evidence type="ECO:0000256" key="6">
    <source>
        <dbReference type="SAM" id="MobiDB-lite"/>
    </source>
</evidence>
<dbReference type="OrthoDB" id="668489at2759"/>